<dbReference type="SUPFAM" id="SSF50249">
    <property type="entry name" value="Nucleic acid-binding proteins"/>
    <property type="match status" value="1"/>
</dbReference>
<comment type="caution">
    <text evidence="2">The sequence shown here is derived from an EMBL/GenBank/DDBJ whole genome shotgun (WGS) entry which is preliminary data.</text>
</comment>
<reference evidence="2 3" key="1">
    <citation type="submission" date="2019-01" db="EMBL/GenBank/DDBJ databases">
        <title>Sequencing of cultivated peanut Arachis hypogaea provides insights into genome evolution and oil improvement.</title>
        <authorList>
            <person name="Chen X."/>
        </authorList>
    </citation>
    <scope>NUCLEOTIDE SEQUENCE [LARGE SCALE GENOMIC DNA]</scope>
    <source>
        <strain evidence="3">cv. Fuhuasheng</strain>
        <tissue evidence="2">Leaves</tissue>
    </source>
</reference>
<organism evidence="2 3">
    <name type="scientific">Arachis hypogaea</name>
    <name type="common">Peanut</name>
    <dbReference type="NCBI Taxonomy" id="3818"/>
    <lineage>
        <taxon>Eukaryota</taxon>
        <taxon>Viridiplantae</taxon>
        <taxon>Streptophyta</taxon>
        <taxon>Embryophyta</taxon>
        <taxon>Tracheophyta</taxon>
        <taxon>Spermatophyta</taxon>
        <taxon>Magnoliopsida</taxon>
        <taxon>eudicotyledons</taxon>
        <taxon>Gunneridae</taxon>
        <taxon>Pentapetalae</taxon>
        <taxon>rosids</taxon>
        <taxon>fabids</taxon>
        <taxon>Fabales</taxon>
        <taxon>Fabaceae</taxon>
        <taxon>Papilionoideae</taxon>
        <taxon>50 kb inversion clade</taxon>
        <taxon>dalbergioids sensu lato</taxon>
        <taxon>Dalbergieae</taxon>
        <taxon>Pterocarpus clade</taxon>
        <taxon>Arachis</taxon>
    </lineage>
</organism>
<name>A0A444X7F6_ARAHY</name>
<dbReference type="InterPro" id="IPR003871">
    <property type="entry name" value="RFA1B/D_OB_1st"/>
</dbReference>
<dbReference type="Pfam" id="PF02721">
    <property type="entry name" value="DUF223"/>
    <property type="match status" value="1"/>
</dbReference>
<accession>A0A444X7F6</accession>
<evidence type="ECO:0000313" key="3">
    <source>
        <dbReference type="Proteomes" id="UP000289738"/>
    </source>
</evidence>
<dbReference type="InterPro" id="IPR012340">
    <property type="entry name" value="NA-bd_OB-fold"/>
</dbReference>
<dbReference type="Gene3D" id="2.40.50.140">
    <property type="entry name" value="Nucleic acid-binding proteins"/>
    <property type="match status" value="2"/>
</dbReference>
<keyword evidence="3" id="KW-1185">Reference proteome</keyword>
<evidence type="ECO:0000259" key="1">
    <source>
        <dbReference type="Pfam" id="PF02721"/>
    </source>
</evidence>
<evidence type="ECO:0000313" key="2">
    <source>
        <dbReference type="EMBL" id="RYQ85602.1"/>
    </source>
</evidence>
<dbReference type="Proteomes" id="UP000289738">
    <property type="component" value="Chromosome B10"/>
</dbReference>
<proteinExistence type="predicted"/>
<protein>
    <recommendedName>
        <fullName evidence="1">Replication protein A 70 kDa DNA-binding subunit B/D first OB fold domain-containing protein</fullName>
    </recommendedName>
</protein>
<sequence length="181" mass="21310">MILQDIKGGRIRTSIPKLLIKWRGNILEFNMYVMSNFIVVDKKEKIKITTNRWTINFSQKTTVLLPIIELLRADKIDNSILIEDPRELITNKGRETKRLAILIEDLENNSIGCVLFGDMVDQILPYLEGERVEPQIVIAQCFKLSRWIEKTSVQSHFEYSKLRINPDLEEVRDFRNSFYHQ</sequence>
<dbReference type="AlphaFoldDB" id="A0A444X7F6"/>
<dbReference type="CDD" id="cd04481">
    <property type="entry name" value="RPA1_DBD_B_like"/>
    <property type="match status" value="1"/>
</dbReference>
<gene>
    <name evidence="2" type="ORF">Ahy_B10g105166</name>
</gene>
<feature type="domain" description="Replication protein A 70 kDa DNA-binding subunit B/D first OB fold" evidence="1">
    <location>
        <begin position="1"/>
        <end position="63"/>
    </location>
</feature>
<dbReference type="EMBL" id="SDMP01000020">
    <property type="protein sequence ID" value="RYQ85602.1"/>
    <property type="molecule type" value="Genomic_DNA"/>
</dbReference>